<evidence type="ECO:0000313" key="30">
    <source>
        <dbReference type="EMBL" id="QIM07654.1"/>
    </source>
</evidence>
<evidence type="ECO:0000313" key="71">
    <source>
        <dbReference type="Proteomes" id="UP000500690"/>
    </source>
</evidence>
<dbReference type="SMR" id="A0A0A1E0N3"/>
<dbReference type="EMBL" id="MT180393">
    <property type="protein sequence ID" value="QOY24358.1"/>
    <property type="molecule type" value="Genomic_DNA"/>
</dbReference>
<dbReference type="Proteomes" id="UP000594565">
    <property type="component" value="Segment"/>
</dbReference>
<reference evidence="18" key="11">
    <citation type="journal article" date="2019" name="Microbiol. Resour. Announc.">
        <title>Complete Genome Sequence of a Virulent African Swine Fever Virus from a Domestic Pig in Ukraine.</title>
        <authorList>
            <person name="Kovalenko G."/>
            <person name="Ducluzeau A.L."/>
            <person name="Ishchenko L."/>
            <person name="Sushko M."/>
            <person name="Sapachova M."/>
            <person name="Rudova N."/>
            <person name="Solodiankin O."/>
            <person name="Gerilovych A."/>
            <person name="Dagdag R."/>
            <person name="Redlinger M."/>
            <person name="Bezymennyi M."/>
            <person name="Frant M."/>
            <person name="Lange C.E."/>
            <person name="Dubchak I."/>
            <person name="Mezhenskyi A.A."/>
            <person name="Nychyk S."/>
            <person name="Bortz E."/>
            <person name="Drown D.M."/>
        </authorList>
    </citation>
    <scope>NUCLEOTIDE SEQUENCE</scope>
    <source>
        <strain evidence="18">ASFV/Kyiv/2016/131</strain>
    </source>
</reference>
<evidence type="ECO:0000313" key="24">
    <source>
        <dbReference type="EMBL" id="QIE06841.1"/>
    </source>
</evidence>
<dbReference type="EMBL" id="MN715134">
    <property type="protein sequence ID" value="QGV56962.1"/>
    <property type="molecule type" value="Genomic_DNA"/>
</dbReference>
<reference evidence="66" key="20">
    <citation type="submission" date="2019-07" db="EMBL/GenBank/DDBJ databases">
        <title>Complete genome sequence of virulent African swine fever virus isolated from a domestic pig in Ukraine.</title>
        <authorList>
            <person name="Kovalenko G."/>
            <person name="Ducluzeau A.-L."/>
            <person name="Ishchenko L."/>
            <person name="Sushko M."/>
            <person name="Sapachova M."/>
            <person name="Rudova N."/>
            <person name="Solodiankin O."/>
            <person name="Gerilovych A."/>
            <person name="Dagdag R."/>
            <person name="Redlinger M."/>
            <person name="Bezymennyi M."/>
            <person name="Frant M."/>
            <person name="Lange C.E."/>
            <person name="Dubchak I."/>
            <person name="Mezhenskyii A."/>
            <person name="Nychyk S."/>
            <person name="Bortz E."/>
            <person name="Drown D.M."/>
        </authorList>
    </citation>
    <scope>NUCLEOTIDE SEQUENCE [LARGE SCALE GENOMIC DNA]</scope>
</reference>
<dbReference type="EMBL" id="MW361944">
    <property type="protein sequence ID" value="QSH48637.1"/>
    <property type="molecule type" value="Genomic_DNA"/>
</dbReference>
<reference evidence="20 68" key="7">
    <citation type="journal article" date="2017" name="Transbound. Emerg. Dis.">
        <title>Experimental Infection of Domestic Pigs with African Swine Fever Virus Lithuania 2014 Genotype II Field Isolate.</title>
        <authorList>
            <person name="Gallardo C."/>
            <person name="Soler A."/>
            <person name="Nieto R."/>
            <person name="Cano C."/>
            <person name="Pelayo V."/>
            <person name="Sanchez M.A."/>
            <person name="Pridotkas G."/>
            <person name="Fernandez-Pinero J."/>
            <person name="Briones V."/>
            <person name="Arias M."/>
        </authorList>
    </citation>
    <scope>NUCLEOTIDE SEQUENCE [LARGE SCALE GENOMIC DNA]</scope>
    <source>
        <strain evidence="20">ASFV/LT14/1490</strain>
    </source>
</reference>
<reference evidence="38 75" key="29">
    <citation type="submission" date="2020-05" db="EMBL/GenBank/DDBJ databases">
        <authorList>
            <person name="Zhang G."/>
            <person name="Li S."/>
            <person name="Lu G."/>
            <person name="Wang H."/>
            <person name="Zhou P."/>
            <person name="Ou J."/>
            <person name="Ji J."/>
            <person name="Ren Z."/>
            <person name="Cai S."/>
        </authorList>
    </citation>
    <scope>NUCLEOTIDE SEQUENCE [LARGE SCALE GENOMIC DNA]</scope>
    <source>
        <strain evidence="38">GZ201801</strain>
    </source>
</reference>
<reference evidence="39" key="26">
    <citation type="journal article" date="2020" name="Viruses">
        <title>The Spillover of African Swine Fever in Western Poland Revealed Its Estimated Origin on the Basis of O174L, K145R, MGF 505-5R and IGR I73R/I329L Genomic Sequences.</title>
        <authorList>
            <person name="Mazur-Panasiuk N."/>
            <person name="Walczak M."/>
            <person name="Juszkiewicz M."/>
            <person name="Wozniakowski G."/>
        </authorList>
    </citation>
    <scope>NUCLEOTIDE SEQUENCE [LARGE SCALE GENOMIC DNA]</scope>
    <source>
        <strain evidence="41">Pol17_31177_O81</strain>
        <strain evidence="39">Pol17_55892_C754</strain>
        <strain evidence="40">Pol18_28298_O111</strain>
        <strain evidence="42">Pol19_53050_C1959/19</strain>
    </source>
</reference>
<evidence type="ECO:0000313" key="43">
    <source>
        <dbReference type="EMBL" id="QOY24157.1"/>
    </source>
</evidence>
<dbReference type="EMBL" id="KM262845">
    <property type="protein sequence ID" value="AIY22399.1"/>
    <property type="molecule type" value="Genomic_DNA"/>
</dbReference>
<dbReference type="KEGG" id="vg:41901258"/>
<dbReference type="EMBL" id="MK628478">
    <property type="protein sequence ID" value="QEY87855.1"/>
    <property type="molecule type" value="Genomic_DNA"/>
</dbReference>
<reference evidence="51" key="33">
    <citation type="submission" date="2020-12" db="EMBL/GenBank/DDBJ databases">
        <authorList>
            <person name="Mileto P."/>
            <person name="Neave M."/>
            <person name="Williams D."/>
            <person name="Stevens V."/>
        </authorList>
    </citation>
    <scope>NUCLEOTIDE SEQUENCE</scope>
    <source>
        <strain evidence="51">ASFV/Timor-Leste/2019/1</strain>
    </source>
</reference>
<evidence type="ECO:0000313" key="45">
    <source>
        <dbReference type="EMBL" id="QPB67575.1"/>
    </source>
</evidence>
<evidence type="ECO:0000313" key="13">
    <source>
        <dbReference type="EMBL" id="CAD7112560.1"/>
    </source>
</evidence>
<proteinExistence type="predicted"/>
<evidence type="ECO:0000313" key="41">
    <source>
        <dbReference type="EMBL" id="QOW02920.1"/>
    </source>
</evidence>
<evidence type="ECO:0000313" key="9">
    <source>
        <dbReference type="EMBL" id="AZP54287.1"/>
    </source>
</evidence>
<reference evidence="14" key="10">
    <citation type="journal article" date="2019" name="Emerg. Microbes Infect.">
        <title>Genome sequences derived from pig and dried blood pig feed samples provide important insights into the transmission of African swine fever virus in China in 2018.</title>
        <authorList>
            <person name="Wen X."/>
            <person name="He X."/>
            <person name="Zhang X."/>
            <person name="Zhang X."/>
            <person name="Liu L."/>
            <person name="Guan Y."/>
            <person name="Zhang Y."/>
            <person name="Bu Z."/>
        </authorList>
    </citation>
    <scope>NUCLEOTIDE SEQUENCE [LARGE SCALE GENOMIC DNA]</scope>
    <source>
        <strain evidence="15">DB/LN/2018</strain>
        <strain evidence="14">Pig/HLJ/2018</strain>
    </source>
</reference>
<dbReference type="EMBL" id="MN270976">
    <property type="protein sequence ID" value="QIM08355.1"/>
    <property type="molecule type" value="Genomic_DNA"/>
</dbReference>
<evidence type="ECO:0000313" key="19">
    <source>
        <dbReference type="EMBL" id="QED90492.1"/>
    </source>
</evidence>
<reference evidence="20" key="17">
    <citation type="submission" date="2019-03" db="EMBL/GenBank/DDBJ databases">
        <authorList>
            <person name="Cano-Gomez C."/>
            <person name="Arias M."/>
            <person name="Gallardo C."/>
            <person name="Fernandez-Pinero J."/>
        </authorList>
    </citation>
    <scope>NUCLEOTIDE SEQUENCE</scope>
    <source>
        <strain evidence="20">ASFV/LT14/1490</strain>
    </source>
</reference>
<dbReference type="Proteomes" id="UP000501683">
    <property type="component" value="Segment"/>
</dbReference>
<dbReference type="EMBL" id="MW306191">
    <property type="protein sequence ID" value="QUQ60334.1"/>
    <property type="molecule type" value="Genomic_DNA"/>
</dbReference>
<evidence type="ECO:0000313" key="65">
    <source>
        <dbReference type="Proteomes" id="UP000316600"/>
    </source>
</evidence>
<dbReference type="EMBL" id="MN393476">
    <property type="protein sequence ID" value="QIE06841.1"/>
    <property type="molecule type" value="Genomic_DNA"/>
</dbReference>
<dbReference type="KEGG" id="vg:41901420"/>
<dbReference type="EMBL" id="FR682468">
    <property type="protein sequence ID" value="CAD2068411.1"/>
    <property type="molecule type" value="Genomic_DNA"/>
</dbReference>
<dbReference type="Proteomes" id="UP000325567">
    <property type="component" value="Segment"/>
</dbReference>
<evidence type="ECO:0000313" key="55">
    <source>
        <dbReference type="EMBL" id="QUQ60514.1"/>
    </source>
</evidence>
<evidence type="ECO:0000313" key="73">
    <source>
        <dbReference type="Proteomes" id="UP000502194"/>
    </source>
</evidence>
<evidence type="ECO:0000313" key="48">
    <source>
        <dbReference type="EMBL" id="QSG73831.1"/>
    </source>
</evidence>
<dbReference type="Proteomes" id="UP000324915">
    <property type="component" value="Segment"/>
</dbReference>
<dbReference type="GeneID" id="41901420"/>
<dbReference type="Proteomes" id="UP000316600">
    <property type="component" value="Segment"/>
</dbReference>
<reference evidence="61" key="2">
    <citation type="submission" date="2014-07" db="EMBL/GenBank/DDBJ databases">
        <title>Complete genome sequence of African Swine Fever Virus strain 26544/OG10 isolated in Sardinia.</title>
        <authorList>
            <person name="Dei Giudici S."/>
            <person name="Bacciu D."/>
            <person name="Sanna G."/>
            <person name="Deligios M."/>
            <person name="Oggiano A."/>
        </authorList>
    </citation>
    <scope>NUCLEOTIDE SEQUENCE [LARGE SCALE GENOMIC DNA]</scope>
</reference>
<organismHost>
    <name type="scientific">Phacochoerus africanus</name>
    <name type="common">Warthog</name>
    <dbReference type="NCBI Taxonomy" id="41426"/>
</organismHost>
<dbReference type="EMBL" id="MN270978">
    <property type="protein sequence ID" value="QIM08821.1"/>
    <property type="molecule type" value="Genomic_DNA"/>
</dbReference>
<evidence type="ECO:0000313" key="4">
    <source>
        <dbReference type="EMBL" id="AJZ77184.1"/>
    </source>
</evidence>
<evidence type="ECO:0000313" key="46">
    <source>
        <dbReference type="EMBL" id="QPL11769.1"/>
    </source>
</evidence>
<evidence type="ECO:0000313" key="29">
    <source>
        <dbReference type="EMBL" id="QIM07421.1"/>
    </source>
</evidence>
<dbReference type="EMBL" id="MT847620">
    <property type="protein sequence ID" value="QOW02547.1"/>
    <property type="molecule type" value="Genomic_DNA"/>
</dbReference>
<dbReference type="EMBL" id="KM262844">
    <property type="protein sequence ID" value="AIY22240.1"/>
    <property type="molecule type" value="Genomic_DNA"/>
</dbReference>
<evidence type="ECO:0000313" key="32">
    <source>
        <dbReference type="EMBL" id="QIM08122.1"/>
    </source>
</evidence>
<dbReference type="Proteomes" id="UP000501990">
    <property type="component" value="Segment"/>
</dbReference>
<evidence type="ECO:0000313" key="54">
    <source>
        <dbReference type="EMBL" id="QUQ60334.1"/>
    </source>
</evidence>
<name>A0A0A1E0N3_ASF</name>
<evidence type="ECO:0000313" key="25">
    <source>
        <dbReference type="EMBL" id="QIE07004.1"/>
    </source>
</evidence>
<evidence type="ECO:0000313" key="23">
    <source>
        <dbReference type="EMBL" id="QIA61463.1"/>
    </source>
</evidence>
<dbReference type="Proteomes" id="UP000680325">
    <property type="component" value="Segment"/>
</dbReference>
<evidence type="ECO:0000313" key="6">
    <source>
        <dbReference type="EMBL" id="AOO54380.1"/>
    </source>
</evidence>
<dbReference type="EMBL" id="MN270971">
    <property type="protein sequence ID" value="QIM07186.1"/>
    <property type="molecule type" value="Genomic_DNA"/>
</dbReference>
<reference evidence="23" key="19">
    <citation type="submission" date="2019-05" db="EMBL/GenBank/DDBJ databases">
        <title>Nanopore Sequencing as a Rapidly Deployable African swine fever Outbreak Tool.</title>
        <authorList>
            <person name="Ren Z."/>
            <person name="Guo H."/>
            <person name="Tu C."/>
            <person name="Yan X."/>
            <person name="He B."/>
        </authorList>
    </citation>
    <scope>NUCLEOTIDE SEQUENCE</scope>
    <source>
        <strain evidence="23">CN/2019/InnerMongolia-AES01</strain>
    </source>
</reference>
<evidence type="ECO:0000313" key="50">
    <source>
        <dbReference type="EMBL" id="QST88133.1"/>
    </source>
</evidence>
<dbReference type="Proteomes" id="UP000290386">
    <property type="component" value="Segment"/>
</dbReference>
<dbReference type="Proteomes" id="UP000503294">
    <property type="component" value="Segment"/>
</dbReference>
<protein>
    <submittedName>
        <fullName evidence="4 10">K78R</fullName>
    </submittedName>
    <submittedName>
        <fullName evidence="22">K78R protein</fullName>
    </submittedName>
    <submittedName>
        <fullName evidence="5">PK78R</fullName>
    </submittedName>
    <submittedName>
        <fullName evidence="48">Protein K78R</fullName>
    </submittedName>
    <submittedName>
        <fullName evidence="16 24">p10</fullName>
    </submittedName>
    <submittedName>
        <fullName evidence="3">Structural protein p10</fullName>
    </submittedName>
</protein>
<evidence type="ECO:0000313" key="58">
    <source>
        <dbReference type="EMBL" id="VVW94098.1"/>
    </source>
</evidence>
<dbReference type="Proteomes" id="UP000266411">
    <property type="component" value="Segment"/>
</dbReference>
<dbReference type="EMBL" id="KM102979">
    <property type="protein sequence ID" value="AJZ77184.1"/>
    <property type="molecule type" value="Genomic_DNA"/>
</dbReference>
<dbReference type="Proteomes" id="UP000502695">
    <property type="component" value="Segment"/>
</dbReference>
<evidence type="ECO:0000313" key="49">
    <source>
        <dbReference type="EMBL" id="QSH48637.1"/>
    </source>
</evidence>
<dbReference type="Proteomes" id="UP000675950">
    <property type="component" value="Segment"/>
</dbReference>
<organismHost>
    <name type="scientific">Potamochoerus larvatus</name>
    <name type="common">Bushpig</name>
    <dbReference type="NCBI Taxonomy" id="273792"/>
</organismHost>
<dbReference type="Proteomes" id="UP000345145">
    <property type="component" value="Segment"/>
</dbReference>
<reference evidence="11 62" key="1">
    <citation type="journal article" date="2011" name="Emerg. Infect. Dis.">
        <title>Genomic analysis of highly virulent Georgia 2007/1 isolate of African swine fever virus.</title>
        <authorList>
            <person name="Chapman D.A."/>
            <person name="Darby A.C."/>
            <person name="Da Silva M."/>
            <person name="Upton C."/>
            <person name="Radford A.D."/>
            <person name="Dixon L.K."/>
        </authorList>
    </citation>
    <scope>NUCLEOTIDE SEQUENCE [LARGE SCALE GENOMIC DNA]</scope>
    <source>
        <strain evidence="11">ASFV Georgia 2007/1</strain>
    </source>
</reference>
<reference evidence="58" key="21">
    <citation type="submission" date="2019-09" db="EMBL/GenBank/DDBJ databases">
        <authorList>
            <consortium name="IVD NGS Lab"/>
        </authorList>
    </citation>
    <scope>NUCLEOTIDE SEQUENCE [LARGE SCALE GENOMIC DNA]</scope>
    <source>
        <strain evidence="57">ASFV Belgium 2018/1</strain>
        <strain evidence="59">ASFV CzechRepublic 2017/1</strain>
        <strain evidence="11">ASFV Georgia 2007/1</strain>
        <strain evidence="13">ASFV Germany 2020/1</strain>
        <strain evidence="58">ASFV Moldova 2017/1</strain>
        <strain evidence="56">Estonia 2014</strain>
    </source>
</reference>
<dbReference type="EMBL" id="LR722600">
    <property type="protein sequence ID" value="VVW94105.1"/>
    <property type="molecule type" value="Genomic_DNA"/>
</dbReference>
<dbReference type="EMBL" id="MW306192">
    <property type="protein sequence ID" value="QUQ60514.1"/>
    <property type="molecule type" value="Genomic_DNA"/>
</dbReference>
<dbReference type="EMBL" id="LR813622">
    <property type="protein sequence ID" value="CAD0059500.1"/>
    <property type="molecule type" value="Genomic_DNA"/>
</dbReference>
<evidence type="ECO:0000313" key="64">
    <source>
        <dbReference type="Proteomes" id="UP000241813"/>
    </source>
</evidence>
<evidence type="ECO:0000313" key="28">
    <source>
        <dbReference type="EMBL" id="QIM07186.1"/>
    </source>
</evidence>
<dbReference type="EMBL" id="MW656282">
    <property type="protein sequence ID" value="QST88133.1"/>
    <property type="molecule type" value="Genomic_DNA"/>
</dbReference>
<evidence type="ECO:0000313" key="52">
    <source>
        <dbReference type="EMBL" id="QTP96359.1"/>
    </source>
</evidence>
<dbReference type="EMBL" id="MK940252">
    <property type="protein sequence ID" value="QIA61463.1"/>
    <property type="molecule type" value="Genomic_DNA"/>
</dbReference>
<dbReference type="Proteomes" id="UP000307568">
    <property type="component" value="Segment"/>
</dbReference>
<evidence type="ECO:0000313" key="38">
    <source>
        <dbReference type="EMBL" id="QLF78578.1"/>
    </source>
</evidence>
<evidence type="ECO:0000313" key="44">
    <source>
        <dbReference type="EMBL" id="QOY24358.1"/>
    </source>
</evidence>
<dbReference type="EMBL" id="LR536725">
    <property type="protein sequence ID" value="VFV47983.1"/>
    <property type="molecule type" value="Genomic_DNA"/>
</dbReference>
<evidence type="ECO:0000313" key="10">
    <source>
        <dbReference type="EMBL" id="CAD0059500.1"/>
    </source>
</evidence>
<evidence type="ECO:0000313" key="33">
    <source>
        <dbReference type="EMBL" id="QIM08355.1"/>
    </source>
</evidence>
<dbReference type="RefSeq" id="YP_009702616.1">
    <property type="nucleotide sequence ID" value="NC_044943.1"/>
</dbReference>
<evidence type="ECO:0000313" key="53">
    <source>
        <dbReference type="EMBL" id="QUQ60154.1"/>
    </source>
</evidence>
<dbReference type="EMBL" id="MT847623">
    <property type="protein sequence ID" value="QOW03106.1"/>
    <property type="molecule type" value="Genomic_DNA"/>
</dbReference>
<dbReference type="EMBL" id="MN270969">
    <property type="protein sequence ID" value="QIM06716.1"/>
    <property type="molecule type" value="Genomic_DNA"/>
</dbReference>
<organismHost>
    <name type="scientific">Ornithodoros moubata</name>
    <name type="common">Soft tick</name>
    <name type="synonym">Argasid tick</name>
    <dbReference type="NCBI Taxonomy" id="6938"/>
</organismHost>
<dbReference type="Proteomes" id="UP000594902">
    <property type="component" value="Segment"/>
</dbReference>
<dbReference type="Proteomes" id="UP001160000">
    <property type="component" value="Segment"/>
</dbReference>
<dbReference type="Proteomes" id="UP000117635">
    <property type="component" value="Segment"/>
</dbReference>
<dbReference type="EMBL" id="MH910495">
    <property type="protein sequence ID" value="AZP54107.1"/>
    <property type="molecule type" value="Genomic_DNA"/>
</dbReference>
<dbReference type="Proteomes" id="UP000292678">
    <property type="component" value="Segment"/>
</dbReference>
<evidence type="ECO:0000313" key="69">
    <source>
        <dbReference type="Proteomes" id="UP000422299"/>
    </source>
</evidence>
<evidence type="ECO:0000313" key="72">
    <source>
        <dbReference type="Proteomes" id="UP000500898"/>
    </source>
</evidence>
<dbReference type="EMBL" id="MT459800">
    <property type="protein sequence ID" value="QPB67575.1"/>
    <property type="molecule type" value="Genomic_DNA"/>
</dbReference>
<dbReference type="KEGG" id="vg:22220431"/>
<evidence type="ECO:0000256" key="1">
    <source>
        <dbReference type="SAM" id="MobiDB-lite"/>
    </source>
</evidence>
<dbReference type="EMBL" id="MT932579">
    <property type="protein sequence ID" value="QPL11986.1"/>
    <property type="molecule type" value="Genomic_DNA"/>
</dbReference>
<reference evidence="12" key="31">
    <citation type="submission" date="2020-09" db="EMBL/GenBank/DDBJ databases">
        <authorList>
            <person name="Daniel Perez-Nunez"/>
            <person name="Eva Castillo-Rosa"/>
            <person name="Gonzalo Vigara-Astillero and Yolanda Revilla"/>
        </authorList>
    </citation>
    <scope>NUCLEOTIDE SEQUENCE</scope>
    <source>
        <strain evidence="12">Arm/07/CBM/c4</strain>
    </source>
</reference>
<dbReference type="Proteomes" id="UP000321214">
    <property type="component" value="Segment"/>
</dbReference>
<reference evidence="45 76" key="28">
    <citation type="submission" date="2020-05" db="EMBL/GenBank/DDBJ databases">
        <title>Comparative Analysis of Full Genome Sequences of African Swine Fever Virus isolates in Russia in 2019.</title>
        <authorList>
            <person name="Mazloum A."/>
            <person name="Vlasova N.N."/>
        </authorList>
    </citation>
    <scope>NUCLEOTIDE SEQUENCE [LARGE SCALE GENOMIC DNA]</scope>
    <source>
        <strain evidence="45">ASFV/Kabardino-Balkaria 19/WB-964</strain>
    </source>
</reference>
<evidence type="ECO:0000313" key="7">
    <source>
        <dbReference type="EMBL" id="AYW34021.1"/>
    </source>
</evidence>
<reference evidence="10" key="30">
    <citation type="submission" date="2020-06" db="EMBL/GenBank/DDBJ databases">
        <authorList>
            <person name="Domelevo Entfellner J.-B."/>
        </authorList>
    </citation>
    <scope>NUCLEOTIDE SEQUENCE [LARGE SCALE GENOMIC DNA]</scope>
    <source>
        <strain evidence="10">Tanzania/Rukwa/2017/1</strain>
    </source>
</reference>
<dbReference type="Proteomes" id="UP000596086">
    <property type="component" value="Segment"/>
</dbReference>
<dbReference type="Proteomes" id="UP000502194">
    <property type="component" value="Segment"/>
</dbReference>
<evidence type="ECO:0000313" key="67">
    <source>
        <dbReference type="Proteomes" id="UP000324915"/>
    </source>
</evidence>
<dbReference type="EMBL" id="MK333181">
    <property type="protein sequence ID" value="QBH90722.1"/>
    <property type="molecule type" value="Genomic_DNA"/>
</dbReference>
<dbReference type="Proteomes" id="UP000501235">
    <property type="component" value="Segment"/>
</dbReference>
<dbReference type="EMBL" id="MN393477">
    <property type="protein sequence ID" value="QIE07004.1"/>
    <property type="molecule type" value="Genomic_DNA"/>
</dbReference>
<reference evidence="60 63" key="3">
    <citation type="journal article" date="2015" name="J. Gen. Virol.">
        <title>Related strains of African swine fever virus with different virulence: genome comparison and analysis.</title>
        <authorList>
            <person name="Portugal R."/>
            <person name="Coelho J."/>
            <person name="Hoper D."/>
            <person name="Little N.S."/>
            <person name="Smithson C."/>
            <person name="Upton C."/>
            <person name="Martins C."/>
            <person name="Leitao A."/>
            <person name="Keil G.M."/>
        </authorList>
    </citation>
    <scope>NUCLEOTIDE SEQUENCE [LARGE SCALE GENOMIC DNA]</scope>
    <source>
        <strain evidence="2">L60</strain>
        <strain evidence="3">NHV</strain>
    </source>
</reference>
<dbReference type="Proteomes" id="UP000326051">
    <property type="component" value="Segment"/>
</dbReference>
<dbReference type="Proteomes" id="UP000291821">
    <property type="component" value="Segment"/>
</dbReference>
<reference evidence="22 70" key="15">
    <citation type="journal article" date="2019" name="Viruses">
        <title>A Simple Method for Sample Preparation to Facilitate Efficient Whole-Genome Sequencing of African Swine Fever Virus.</title>
        <authorList>
            <person name="Olasz F."/>
            <person name="Meszaros I."/>
            <person name="Marton S."/>
            <person name="Kajan G.L."/>
            <person name="Tamas V."/>
            <person name="Locsmandi G."/>
            <person name="Magyar T."/>
            <person name="Balint A."/>
            <person name="Banyai K."/>
            <person name="Zadori Z."/>
        </authorList>
    </citation>
    <scope>NUCLEOTIDE SEQUENCE [LARGE SCALE GENOMIC DNA]</scope>
    <source>
        <strain evidence="22 70">ASFV_HU_2018</strain>
    </source>
</reference>
<dbReference type="EMBL" id="MT932578">
    <property type="protein sequence ID" value="QPL11769.1"/>
    <property type="molecule type" value="Genomic_DNA"/>
</dbReference>
<dbReference type="GeneID" id="22220431"/>
<dbReference type="EMBL" id="MN194591">
    <property type="protein sequence ID" value="QED21608.1"/>
    <property type="molecule type" value="Genomic_DNA"/>
</dbReference>
<evidence type="ECO:0000313" key="8">
    <source>
        <dbReference type="EMBL" id="AZP54107.1"/>
    </source>
</evidence>
<dbReference type="GO" id="GO:0003677">
    <property type="term" value="F:DNA binding"/>
    <property type="evidence" value="ECO:0007669"/>
    <property type="project" value="UniProtKB-KW"/>
</dbReference>
<dbReference type="Proteomes" id="UP000595256">
    <property type="component" value="Segment"/>
</dbReference>
<evidence type="ECO:0000313" key="3">
    <source>
        <dbReference type="EMBL" id="AIY22399.1"/>
    </source>
</evidence>
<evidence type="ECO:0000313" key="12">
    <source>
        <dbReference type="EMBL" id="CAD5338185.1"/>
    </source>
</evidence>
<reference evidence="21 69" key="12">
    <citation type="journal article" date="2019" name="Sci. China Life Sci.">
        <title>Nanopore sequencing of African swine fever virus.</title>
        <authorList>
            <person name="Jia L."/>
            <person name="Jiang M."/>
            <person name="Wu K."/>
            <person name="Hu J."/>
            <person name="Wang Y."/>
            <person name="Quan W."/>
            <person name="Hao M."/>
            <person name="Liu H."/>
            <person name="Wei H."/>
            <person name="Fan W."/>
            <person name="Liu W."/>
            <person name="Hu R."/>
            <person name="Wang D."/>
            <person name="Li J."/>
            <person name="Chen J."/>
            <person name="Liu D."/>
        </authorList>
    </citation>
    <scope>NUCLEOTIDE SEQUENCE [LARGE SCALE GENOMIC DNA]</scope>
    <source>
        <strain evidence="21 69">ASFV/pig/China/CAS19-01/2019</strain>
    </source>
</reference>
<dbReference type="EMBL" id="MK128995">
    <property type="protein sequence ID" value="AYW34021.1"/>
    <property type="molecule type" value="Genomic_DNA"/>
</dbReference>
<reference evidence="48" key="37">
    <citation type="submission" date="2021-01" db="EMBL/GenBank/DDBJ databases">
        <title>Whole-genome Sequence of a Virulent African Swine Fever Virus isolated in 2020 from a Domestic Pig in Northen Vietnam.</title>
        <authorList>
            <person name="Truong Q.L."/>
            <person name="Nguyen T.H."/>
            <person name="Nguyen T.L."/>
            <person name="Shi J."/>
            <person name="Vu H."/>
            <person name="Lai T.L.H."/>
            <person name="Nguyen V.G."/>
        </authorList>
    </citation>
    <scope>NUCLEOTIDE SEQUENCE</scope>
    <source>
        <strain evidence="48">VNUA-ASFV-05L1/HaNam/VN/2020</strain>
    </source>
</reference>
<dbReference type="EMBL" id="MH910496">
    <property type="protein sequence ID" value="AZP54287.1"/>
    <property type="molecule type" value="Genomic_DNA"/>
</dbReference>
<dbReference type="Proteomes" id="UP000593631">
    <property type="component" value="Segment"/>
</dbReference>
<dbReference type="EMBL" id="MN270972">
    <property type="protein sequence ID" value="QIM07421.1"/>
    <property type="molecule type" value="Genomic_DNA"/>
</dbReference>
<dbReference type="EMBL" id="MN270977">
    <property type="protein sequence ID" value="QIM08588.1"/>
    <property type="molecule type" value="Genomic_DNA"/>
</dbReference>
<dbReference type="Proteomes" id="UP000664916">
    <property type="component" value="Segment"/>
</dbReference>
<dbReference type="Proteomes" id="UP000594644">
    <property type="component" value="Segment"/>
</dbReference>
<evidence type="ECO:0000313" key="20">
    <source>
        <dbReference type="EMBL" id="QEY87855.1"/>
    </source>
</evidence>
<dbReference type="Proteomes" id="UP000422299">
    <property type="component" value="Segment"/>
</dbReference>
<evidence type="ECO:0000313" key="14">
    <source>
        <dbReference type="EMBL" id="QBH90537.1"/>
    </source>
</evidence>
<dbReference type="EMBL" id="MK645909">
    <property type="protein sequence ID" value="QDL88080.1"/>
    <property type="molecule type" value="Genomic_DNA"/>
</dbReference>
<evidence type="ECO:0000313" key="51">
    <source>
        <dbReference type="EMBL" id="QTE18901.1"/>
    </source>
</evidence>
<reference evidence="23" key="18">
    <citation type="submission" date="2019-05" db="EMBL/GenBank/DDBJ databases">
        <title>Genome Sequences of Two African Swine Fever Virus Genotype II Isolates from wild boar in China.</title>
        <authorList>
            <person name="Ren Z."/>
            <person name="Guo H."/>
            <person name="Tu C."/>
        </authorList>
    </citation>
    <scope>NUCLEOTIDE SEQUENCE</scope>
    <source>
        <strain evidence="23">CN/2019/InnerMongolia-AES01</strain>
    </source>
</reference>
<reference evidence="7" key="13">
    <citation type="journal article" date="2019" name="Transbound. Emerg. Dis.">
        <title>Genome comparison of African swine fever virus China/2018/AnhuiXCGQ strain and related European p72 Genotype II strains.</title>
        <authorList>
            <person name="Bao J."/>
            <person name="Wang Q."/>
            <person name="Lin P."/>
            <person name="Liu C."/>
            <person name="Li L."/>
            <person name="Wu X."/>
            <person name="Chi T."/>
            <person name="Xu T."/>
            <person name="Ge S."/>
            <person name="Liu Y."/>
            <person name="Li J."/>
            <person name="Wang S."/>
            <person name="Qu H."/>
            <person name="Jin T."/>
            <person name="Wang Z."/>
        </authorList>
    </citation>
    <scope>NUCLEOTIDE SEQUENCE [LARGE SCALE GENOMIC DNA]</scope>
    <source>
        <strain evidence="7">China/2018/AnhuiXCGQ</strain>
    </source>
</reference>
<evidence type="ECO:0000313" key="68">
    <source>
        <dbReference type="Proteomes" id="UP000326051"/>
    </source>
</evidence>
<evidence type="ECO:0000313" key="47">
    <source>
        <dbReference type="EMBL" id="QPL11986.1"/>
    </source>
</evidence>
<reference evidence="71 72" key="24">
    <citation type="journal article" date="2020" name="Transbound. Emerg. Dis.">
        <title>The evolution of African swine fever virus in Sardinia (1978 to 2014) as revealed by whole genome sequencing and comparative analysis.</title>
        <authorList>
            <person name="Torresi C."/>
            <person name="Fiori M."/>
            <person name="Bertolotti L."/>
            <person name="Floris M."/>
            <person name="Colitti B."/>
            <person name="Giammarioli M."/>
            <person name="Dei Giudici S."/>
            <person name="Oggiano A."/>
            <person name="Malmberg M."/>
            <person name="De Mia G.M."/>
            <person name="Belak S."/>
            <person name="Granberg F."/>
        </authorList>
    </citation>
    <scope>NUCLEOTIDE SEQUENCE [LARGE SCALE GENOMIC DNA]</scope>
    <source>
        <strain evidence="28">139/Nu/1981</strain>
        <strain evidence="29">140/Or/1985</strain>
        <strain evidence="31">141/Nu/1990</strain>
        <strain evidence="32">142/Nu/1995</strain>
        <strain evidence="37">22653/Ca/2014</strain>
        <strain evidence="34">26/Ss/2004</strain>
        <strain evidence="26">56/Ca/1978</strain>
        <strain evidence="27">57/Ca/1979</strain>
        <strain evidence="33">60/Nu/1997</strain>
        <strain evidence="35">72407/Ss/2005</strain>
        <strain evidence="30">85/Ca/1985</strain>
        <strain evidence="36">97/Ot/2012</strain>
    </source>
</reference>
<dbReference type="EMBL" id="MN172368">
    <property type="protein sequence ID" value="QGJ83411.1"/>
    <property type="molecule type" value="Genomic_DNA"/>
</dbReference>
<reference evidence="5 64" key="4">
    <citation type="journal article" date="2015" name="PLoS ONE">
        <title>Genome Sequence of African Swine Fever Virus BA71, the Virulent Parental Strain of the Nonpathogenic and Tissue-Culture Adapted BA71V.</title>
        <authorList>
            <person name="Rodriguez J.M."/>
            <person name="Moreno L.T."/>
            <person name="Alejo A."/>
            <person name="Lacasta A."/>
            <person name="Rodriguez F."/>
            <person name="Salas M.L."/>
        </authorList>
    </citation>
    <scope>NUCLEOTIDE SEQUENCE [LARGE SCALE GENOMIC DNA]</scope>
    <source>
        <strain evidence="5 64">BA71</strain>
    </source>
</reference>
<dbReference type="Proteomes" id="UP000594604">
    <property type="component" value="Segment"/>
</dbReference>
<dbReference type="Proteomes" id="UP000267045">
    <property type="component" value="Segment"/>
</dbReference>
<reference evidence="53" key="34">
    <citation type="journal article" date="2021" name="Pathogens">
        <title>Comparative Analysis of Full Genome Sequences of African Swine Fever Virus Isolates Taken from Wild Boars in Russia in 2019.</title>
        <authorList>
            <person name="Mazloum A."/>
            <person name="van Schalkwyk A."/>
            <person name="Shotin A."/>
            <person name="Igolkin A."/>
            <person name="Shevchenko I."/>
            <person name="Gruzdev K.N."/>
            <person name="Vlasova N."/>
        </authorList>
    </citation>
    <scope>NUCLEOTIDE SEQUENCE</scope>
    <source>
        <strain evidence="53">ASFV/Amur 19/WB-6905</strain>
        <strain evidence="54">ASFV/Primorsky 19/WB-6723</strain>
        <strain evidence="55">ASFV/Ulyanovsk 19/WB-5699</strain>
    </source>
</reference>
<dbReference type="Proteomes" id="UP000678137">
    <property type="component" value="Segment"/>
</dbReference>
<evidence type="ECO:0000313" key="2">
    <source>
        <dbReference type="EMBL" id="AIY22240.1"/>
    </source>
</evidence>
<feature type="compositionally biased region" description="Low complexity" evidence="1">
    <location>
        <begin position="1"/>
        <end position="27"/>
    </location>
</feature>
<dbReference type="GeneID" id="41901258"/>
<dbReference type="Proteomes" id="UP000663149">
    <property type="component" value="Segment"/>
</dbReference>
<reference evidence="24" key="23">
    <citation type="journal article" date="2020" name="J. ISSAAS">
        <title>Rapid phylogenetic analysis of African swine fever virus from metagenomic sequences.</title>
        <authorList>
            <person name="Xiong D."/>
            <person name="Zhang X."/>
            <person name="Yu J."/>
            <person name="Wei H."/>
        </authorList>
    </citation>
    <scope>NUCLEOTIDE SEQUENCE</scope>
    <source>
        <strain evidence="24">ASFV Wuhan 2019-1</strain>
        <strain evidence="25">ASFV Wuhan 2019-2</strain>
    </source>
</reference>
<reference evidence="6" key="5">
    <citation type="journal article" date="2016" name="Genome Announc.">
        <title>Complete genome sequence of an African swine fever virus isolate from Sardinia, Italy.</title>
        <authorList>
            <person name="Granberg F."/>
            <person name="Torresi C."/>
            <person name="Oggiano A."/>
            <person name="Malmberg M."/>
            <person name="Iscaro C."/>
            <person name="De Mia G.M."/>
            <person name="Sandor B."/>
        </authorList>
    </citation>
    <scope>NUCLEOTIDE SEQUENCE [LARGE SCALE GENOMIC DNA]</scope>
    <source>
        <strain evidence="6">47/Ss/2008</strain>
    </source>
</reference>
<evidence type="ECO:0000313" key="75">
    <source>
        <dbReference type="Proteomes" id="UP000510925"/>
    </source>
</evidence>
<dbReference type="Proteomes" id="UP000502885">
    <property type="component" value="Segment"/>
</dbReference>
<dbReference type="EMBL" id="LR881473">
    <property type="protein sequence ID" value="CAD5338185.1"/>
    <property type="molecule type" value="Genomic_DNA"/>
</dbReference>
<evidence type="ECO:0000313" key="62">
    <source>
        <dbReference type="Proteomes" id="UP000141072"/>
    </source>
</evidence>
<dbReference type="Proteomes" id="UP000593778">
    <property type="component" value="Segment"/>
</dbReference>
<reference evidence="50" key="35">
    <citation type="journal article" date="2021" name="Sci. China Life Sci.">
        <title>Emergence and prevalence of naturally occurring lower virulent African swine fever viruses in domestic pigs in China in 2020.</title>
        <authorList>
            <person name="Sun E."/>
            <person name="Zhang Z."/>
            <person name="Wang Z."/>
            <person name="He X."/>
            <person name="Zhang X."/>
            <person name="Wang L."/>
            <person name="Wang W."/>
            <person name="Huang L."/>
            <person name="Xi F."/>
            <person name="Huangfu H."/>
            <person name="Tsegay G."/>
            <person name="Huo H."/>
            <person name="Sun J."/>
            <person name="Tian Z."/>
            <person name="Xia W."/>
            <person name="Yu X."/>
            <person name="Li F."/>
            <person name="Liu R."/>
            <person name="Guan Y."/>
            <person name="Zhao D."/>
            <person name="Bu Z."/>
        </authorList>
    </citation>
    <scope>NUCLEOTIDE SEQUENCE</scope>
    <source>
        <strain evidence="50">Pig/Heilongjiang/HRB1/2020</strain>
    </source>
</reference>
<dbReference type="Proteomes" id="UP000241813">
    <property type="component" value="Segment"/>
</dbReference>
<dbReference type="EMBL" id="MN270979">
    <property type="protein sequence ID" value="QIM09054.1"/>
    <property type="molecule type" value="Genomic_DNA"/>
</dbReference>
<evidence type="ECO:0000313" key="11">
    <source>
        <dbReference type="EMBL" id="CAD2068411.1"/>
    </source>
</evidence>
<evidence type="ECO:0000313" key="17">
    <source>
        <dbReference type="EMBL" id="QDL88080.1"/>
    </source>
</evidence>
<evidence type="ECO:0000313" key="63">
    <source>
        <dbReference type="Proteomes" id="UP000142390"/>
    </source>
</evidence>
<reference evidence="43" key="27">
    <citation type="submission" date="2020-03" db="EMBL/GenBank/DDBJ databases">
        <title>The first complete genome sequences of African swine fever viruses isolated Vietnam.</title>
        <authorList>
            <person name="Moon S.-H."/>
            <person name="Tran H.T.T."/>
            <person name="Truong A.D."/>
            <person name="Dang H.V."/>
            <person name="Tark D.-S."/>
            <person name="Oh Y."/>
            <person name="Cho H.-S."/>
        </authorList>
    </citation>
    <scope>NUCLEOTIDE SEQUENCE</scope>
    <source>
        <strain evidence="43">ASFV_Hanoi_2019</strain>
        <strain evidence="44">ASFV_NgheAn_2019</strain>
    </source>
</reference>
<dbReference type="Proteomes" id="UP000510925">
    <property type="component" value="Segment"/>
</dbReference>
<dbReference type="Proteomes" id="UP000428265">
    <property type="component" value="Segment"/>
</dbReference>
<dbReference type="Proteomes" id="UP000503567">
    <property type="component" value="Genome"/>
</dbReference>
<dbReference type="EMBL" id="MN270970">
    <property type="protein sequence ID" value="QIM06951.1"/>
    <property type="molecule type" value="Genomic_DNA"/>
</dbReference>
<evidence type="ECO:0000313" key="35">
    <source>
        <dbReference type="EMBL" id="QIM08821.1"/>
    </source>
</evidence>
<dbReference type="Proteomes" id="UP000110401">
    <property type="component" value="Segment"/>
</dbReference>
<reference evidence="52" key="36">
    <citation type="submission" date="2021-01" db="EMBL/GenBank/DDBJ databases">
        <title>A natural variant of African swine fever virus in China.</title>
        <authorList>
            <person name="Hu R."/>
            <person name="Chen T."/>
            <person name="Zhang Y."/>
            <person name="Zhang J."/>
        </authorList>
    </citation>
    <scope>NUCLEOTIDE SEQUENCE</scope>
    <source>
        <strain evidence="52">HuB20</strain>
    </source>
</reference>
<evidence type="ECO:0000313" key="74">
    <source>
        <dbReference type="Proteomes" id="UP000503567"/>
    </source>
</evidence>
<evidence type="ECO:0000313" key="22">
    <source>
        <dbReference type="EMBL" id="QGV56962.1"/>
    </source>
</evidence>
<evidence type="ECO:0000313" key="76">
    <source>
        <dbReference type="Proteomes" id="UP000594604"/>
    </source>
</evidence>
<dbReference type="EMBL" id="MK543947">
    <property type="protein sequence ID" value="QED90492.1"/>
    <property type="molecule type" value="Genomic_DNA"/>
</dbReference>
<evidence type="ECO:0000313" key="36">
    <source>
        <dbReference type="EMBL" id="QIM09054.1"/>
    </source>
</evidence>
<evidence type="ECO:0000313" key="34">
    <source>
        <dbReference type="EMBL" id="QIM08588.1"/>
    </source>
</evidence>
<dbReference type="Proteomes" id="UP000500898">
    <property type="component" value="Segment"/>
</dbReference>
<dbReference type="Proteomes" id="UP000501465">
    <property type="component" value="Segment"/>
</dbReference>
<reference evidence="46" key="25">
    <citation type="journal article" date="2020" name="Vaccines (Basel)">
        <title>African Swine Fever Circulation among Free-Ranging Pigs in Sardinia: Data from the Eradication Program.</title>
        <authorList>
            <person name="Franzoni G."/>
            <person name="Dei Giudici S."/>
            <person name="Loi F."/>
            <person name="Sanna D."/>
            <person name="Floris M."/>
            <person name="Fiori M."/>
            <person name="Sanna M.L."/>
            <person name="Madrau P."/>
            <person name="Scarpa F."/>
            <person name="Zinellu S."/>
            <person name="Giammarioli M."/>
            <person name="Cappai S."/>
            <person name="De Mia G.M."/>
            <person name="Laddomada A."/>
            <person name="Rolesu S."/>
            <person name="Oggiano A."/>
        </authorList>
    </citation>
    <scope>NUCLEOTIDE SEQUENCE [LARGE SCALE GENOMIC DNA]</scope>
    <source>
        <strain evidence="46">103917/18</strain>
        <strain evidence="47">55234/18</strain>
    </source>
</reference>
<dbReference type="EMBL" id="MW396979">
    <property type="protein sequence ID" value="QTE18901.1"/>
    <property type="molecule type" value="Genomic_DNA"/>
</dbReference>
<dbReference type="Proteomes" id="UP000671820">
    <property type="component" value="Segment"/>
</dbReference>
<evidence type="ECO:0000313" key="18">
    <source>
        <dbReference type="EMBL" id="QED21608.1"/>
    </source>
</evidence>
<dbReference type="EMBL" id="LS478113">
    <property type="protein sequence ID" value="SPS73472.1"/>
    <property type="molecule type" value="Genomic_DNA"/>
</dbReference>
<evidence type="ECO:0000313" key="37">
    <source>
        <dbReference type="EMBL" id="QIM09287.1"/>
    </source>
</evidence>
<evidence type="ECO:0000313" key="5">
    <source>
        <dbReference type="EMBL" id="AKO62731.1"/>
    </source>
</evidence>
<dbReference type="Proteomes" id="UP000501487">
    <property type="component" value="Segment"/>
</dbReference>
<feature type="region of interest" description="Disordered" evidence="1">
    <location>
        <begin position="1"/>
        <end position="41"/>
    </location>
</feature>
<reference evidence="49" key="32">
    <citation type="submission" date="2020-12" db="EMBL/GenBank/DDBJ databases">
        <title>Genetic characterization of African swine fever virus China/GD/2019 outbreaks in south China and variation in domestic pigs.</title>
        <authorList>
            <person name="Wang X."/>
            <person name="Wang X."/>
            <person name="Chen Y."/>
            <person name="Liu X."/>
            <person name="Guo C."/>
        </authorList>
    </citation>
    <scope>NUCLEOTIDE SEQUENCE</scope>
    <source>
        <strain evidence="49">China/GD/2019</strain>
    </source>
</reference>
<evidence type="ECO:0000313" key="27">
    <source>
        <dbReference type="EMBL" id="QIM06951.1"/>
    </source>
</evidence>
<evidence type="ECO:0000313" key="42">
    <source>
        <dbReference type="EMBL" id="QOW03106.1"/>
    </source>
</evidence>
<evidence type="ECO:0000313" key="26">
    <source>
        <dbReference type="EMBL" id="QIM06716.1"/>
    </source>
</evidence>
<dbReference type="Proteomes" id="UP000327056">
    <property type="component" value="Segment"/>
</dbReference>
<dbReference type="Proteomes" id="UP000595502">
    <property type="component" value="Segment"/>
</dbReference>
<dbReference type="EMBL" id="LR899193">
    <property type="protein sequence ID" value="CAD7112560.1"/>
    <property type="molecule type" value="Genomic_DNA"/>
</dbReference>
<dbReference type="EMBL" id="MK795932">
    <property type="protein sequence ID" value="QCS27836.1"/>
    <property type="molecule type" value="Genomic_DNA"/>
</dbReference>
<evidence type="ECO:0000313" key="59">
    <source>
        <dbReference type="EMBL" id="VVW94105.1"/>
    </source>
</evidence>
<evidence type="ECO:0000313" key="39">
    <source>
        <dbReference type="EMBL" id="QOW02547.1"/>
    </source>
</evidence>
<evidence type="ECO:0000313" key="31">
    <source>
        <dbReference type="EMBL" id="QIM07887.1"/>
    </source>
</evidence>
<dbReference type="EMBL" id="MT847621">
    <property type="protein sequence ID" value="QOW02734.1"/>
    <property type="molecule type" value="Genomic_DNA"/>
</dbReference>
<dbReference type="EMBL" id="MW521382">
    <property type="protein sequence ID" value="QTP96359.1"/>
    <property type="molecule type" value="Genomic_DNA"/>
</dbReference>
<dbReference type="Proteomes" id="UP000142390">
    <property type="component" value="Segment"/>
</dbReference>
<dbReference type="Proteomes" id="UP000502933">
    <property type="component" value="Segment"/>
</dbReference>
<dbReference type="Proteomes" id="UP000593931">
    <property type="component" value="Segment"/>
</dbReference>
<dbReference type="RefSeq" id="NP_042743.1">
    <property type="nucleotide sequence ID" value="NC_001659.2"/>
</dbReference>
<dbReference type="RefSeq" id="YP_009702296.1">
    <property type="nucleotide sequence ID" value="NC_044941.1"/>
</dbReference>
<dbReference type="EMBL" id="MW306190">
    <property type="protein sequence ID" value="QUQ60154.1"/>
    <property type="molecule type" value="Genomic_DNA"/>
</dbReference>
<dbReference type="EMBL" id="MK333180">
    <property type="protein sequence ID" value="QBH90537.1"/>
    <property type="molecule type" value="Genomic_DNA"/>
</dbReference>
<reference evidence="19 67" key="14">
    <citation type="journal article" date="2019" name="Transbound. Emerg. Dis.">
        <title>Newly emerged African swine fever virus strain Belgium/Etalle/wb/2018 : complete genomic sequence and comparative analysis with reference p72 genotype II strains.</title>
        <authorList>
            <person name="Gilliaux G."/>
            <person name="Garigliany M."/>
            <person name="Licoppe A."/>
            <person name="Paternostre J."/>
            <person name="Lesenfants C."/>
            <person name="Linden A."/>
            <person name="Desmecht D."/>
        </authorList>
    </citation>
    <scope>NUCLEOTIDE SEQUENCE [LARGE SCALE GENOMIC DNA]</scope>
    <source>
        <strain evidence="19 67">Belgium/Etalle/wb/2018</strain>
    </source>
</reference>
<evidence type="ECO:0000313" key="70">
    <source>
        <dbReference type="Proteomes" id="UP000428265"/>
    </source>
</evidence>
<dbReference type="EMBL" id="MN270973">
    <property type="protein sequence ID" value="QIM07654.1"/>
    <property type="molecule type" value="Genomic_DNA"/>
</dbReference>
<evidence type="ECO:0000313" key="40">
    <source>
        <dbReference type="EMBL" id="QOW02734.1"/>
    </source>
</evidence>
<dbReference type="Proteomes" id="UP000503066">
    <property type="component" value="Genome"/>
</dbReference>
<dbReference type="EMBL" id="KP055815">
    <property type="protein sequence ID" value="AKO62731.1"/>
    <property type="molecule type" value="Genomic_DNA"/>
</dbReference>
<dbReference type="EMBL" id="MT847622">
    <property type="protein sequence ID" value="QOW02920.1"/>
    <property type="molecule type" value="Genomic_DNA"/>
</dbReference>
<dbReference type="Proteomes" id="UP000515749">
    <property type="component" value="Chromosome"/>
</dbReference>
<organismHost>
    <name type="scientific">Ornithodoros</name>
    <name type="common">relapsing fever ticks</name>
    <dbReference type="NCBI Taxonomy" id="6937"/>
</organismHost>
<evidence type="ECO:0000313" key="61">
    <source>
        <dbReference type="Proteomes" id="UP000117635"/>
    </source>
</evidence>
<reference evidence="17 65" key="16">
    <citation type="submission" date="2019-03" db="EMBL/GenBank/DDBJ databases">
        <title>Genome comparison of African swine fever virus ASFV-wbBS01 strain and different from ASFV-SY18 from domestic pig.</title>
        <authorList>
            <person name="Zhaowen R."/>
            <person name="Huancheng G."/>
            <person name="Changchun T."/>
        </authorList>
    </citation>
    <scope>NUCLEOTIDE SEQUENCE [LARGE SCALE GENOMIC DNA]</scope>
    <source>
        <strain evidence="17">ASFV-wbBS01</strain>
    </source>
</reference>
<evidence type="ECO:0000313" key="60">
    <source>
        <dbReference type="Proteomes" id="UP000110401"/>
    </source>
</evidence>
<evidence type="ECO:0000313" key="16">
    <source>
        <dbReference type="EMBL" id="QCS27836.1"/>
    </source>
</evidence>
<evidence type="ECO:0000313" key="56">
    <source>
        <dbReference type="EMBL" id="SPS73472.1"/>
    </source>
</evidence>
<reference evidence="16" key="9">
    <citation type="journal article" date="2019" name="Emerg. Infect. Dis.">
        <title>Outbreak of African Swine Fever, Vietnam, 2019.</title>
        <authorList>
            <person name="Le V.P."/>
            <person name="Jeong D.G."/>
            <person name="Yoon S.W."/>
            <person name="Kwon H.M."/>
            <person name="Trinh T.B.N."/>
            <person name="Nguyen T.L."/>
            <person name="Bui T.T.N."/>
            <person name="Oh J."/>
            <person name="Kim J.B."/>
            <person name="Cheong K.M."/>
            <person name="Van Tuyen N."/>
            <person name="Bae E."/>
            <person name="Vu T.T.H."/>
            <person name="Yeom M."/>
            <person name="Na W."/>
            <person name="Song D."/>
        </authorList>
    </citation>
    <scope>NUCLEOTIDE SEQUENCE</scope>
    <source>
        <strain evidence="16">VNUA/HY-ASF1</strain>
    </source>
</reference>
<dbReference type="EMBL" id="MT496893">
    <property type="protein sequence ID" value="QLF78578.1"/>
    <property type="molecule type" value="Genomic_DNA"/>
</dbReference>
<dbReference type="Proteomes" id="UP000594088">
    <property type="component" value="Segment"/>
</dbReference>
<dbReference type="KEGG" id="vg:41901098"/>
<accession>A0A0A1E0N3</accession>
<dbReference type="Proteomes" id="UP000141072">
    <property type="component" value="Segment"/>
</dbReference>
<dbReference type="EMBL" id="MN270975">
    <property type="protein sequence ID" value="QIM08122.1"/>
    <property type="molecule type" value="Genomic_DNA"/>
</dbReference>
<dbReference type="EMBL" id="LR722599">
    <property type="protein sequence ID" value="VVW94098.1"/>
    <property type="molecule type" value="Genomic_DNA"/>
</dbReference>
<dbReference type="RefSeq" id="YP_009702455.1">
    <property type="nucleotide sequence ID" value="NC_044942.1"/>
</dbReference>
<sequence length="78" mass="8426">MPTKAGTKSTANKKTTKGSSKSGSSRGHTGKTHASSSMHSGMLYKDMVNIARSRGIPIYQNGSRLTKSELEKKIKRSK</sequence>
<dbReference type="EMBL" id="MN270980">
    <property type="protein sequence ID" value="QIM09287.1"/>
    <property type="molecule type" value="Genomic_DNA"/>
</dbReference>
<dbReference type="EMBL" id="MW465755">
    <property type="protein sequence ID" value="QSG73831.1"/>
    <property type="molecule type" value="Genomic_DNA"/>
</dbReference>
<dbReference type="Proteomes" id="UP000663092">
    <property type="component" value="Segment"/>
</dbReference>
<dbReference type="Proteomes" id="UP000500690">
    <property type="component" value="Segment"/>
</dbReference>
<evidence type="ECO:0000313" key="15">
    <source>
        <dbReference type="EMBL" id="QBH90722.1"/>
    </source>
</evidence>
<dbReference type="GeneID" id="41901098"/>
<dbReference type="EMBL" id="MT166692">
    <property type="protein sequence ID" value="QOY24157.1"/>
    <property type="molecule type" value="Genomic_DNA"/>
</dbReference>
<dbReference type="EMBL" id="KX354450">
    <property type="protein sequence ID" value="AOO54380.1"/>
    <property type="molecule type" value="Genomic_DNA"/>
</dbReference>
<evidence type="ECO:0000313" key="21">
    <source>
        <dbReference type="EMBL" id="QGJ83411.1"/>
    </source>
</evidence>
<gene>
    <name evidence="3" type="primary">K78R</name>
    <name evidence="16" type="synonym">A78R</name>
    <name evidence="6" type="synonym">BA71V-K78R</name>
    <name evidence="10" type="synonym">K78R CDS</name>
    <name evidence="8" type="ORF">ASFV-Georgia_4-073</name>
    <name evidence="18" type="ORF">ASFV_Kyiv_2016_131_00072</name>
    <name evidence="12" type="ORF">ASFVARMWT4_00057</name>
</gene>
<evidence type="ECO:0000313" key="66">
    <source>
        <dbReference type="Proteomes" id="UP000321214"/>
    </source>
</evidence>
<reference evidence="73 74" key="22">
    <citation type="journal article" date="2020" name="bioRxiv">
        <title>Rapid phylogenetic analysis of African swine fever virus from metagenomic sequences.</title>
        <authorList>
            <person name="Xiong D."/>
            <person name="Zhang X."/>
            <person name="Yu J."/>
            <person name="Wei H."/>
        </authorList>
    </citation>
    <scope>NUCLEOTIDE SEQUENCE [LARGE SCALE GENOMIC DNA]</scope>
</reference>
<dbReference type="EMBL" id="MN270974">
    <property type="protein sequence ID" value="QIM07887.1"/>
    <property type="molecule type" value="Genomic_DNA"/>
</dbReference>
<organism evidence="3 60">
    <name type="scientific">African swine fever virus</name>
    <name type="common">ASFV</name>
    <dbReference type="NCBI Taxonomy" id="10497"/>
    <lineage>
        <taxon>Viruses</taxon>
        <taxon>Varidnaviria</taxon>
        <taxon>Bamfordvirae</taxon>
        <taxon>Nucleocytoviricota</taxon>
        <taxon>Pokkesviricetes</taxon>
        <taxon>Asfuvirales</taxon>
        <taxon>Asfarviridae</taxon>
        <taxon>Asfivirus</taxon>
        <taxon>Asfivirus haemorrhagiae</taxon>
    </lineage>
</organism>
<reference evidence="8" key="8">
    <citation type="journal article" date="2018" name="Virol. J.">
        <title>Intra-epidemic genome variation in highly pathogenic African swine fever virus (ASFV) from the country of Georgia.</title>
        <authorList>
            <person name="Farlow J."/>
            <person name="Donduashvili M."/>
            <person name="Kokhreidze M."/>
            <person name="Kotorashvili A."/>
            <person name="Vepkhvadze N.G."/>
            <person name="Kotaria N."/>
            <person name="Gulbani A."/>
        </authorList>
    </citation>
    <scope>NUCLEOTIDE SEQUENCE</scope>
    <source>
        <strain evidence="8">Georgia 2008/1</strain>
        <strain evidence="9">Georgia 2008/2</strain>
    </source>
</reference>
<organismHost>
    <name type="scientific">Phacochoerus aethiopicus</name>
    <name type="common">Warthog</name>
    <dbReference type="NCBI Taxonomy" id="85517"/>
</organismHost>
<evidence type="ECO:0000313" key="57">
    <source>
        <dbReference type="EMBL" id="VFV47983.1"/>
    </source>
</evidence>
<reference evidence="50" key="38">
    <citation type="submission" date="2021-02" db="EMBL/GenBank/DDBJ databases">
        <authorList>
            <person name="Sun E.C."/>
            <person name="Zhang Z.J."/>
            <person name="Wang Z.L."/>
            <person name="He X.J."/>
            <person name="Zhao D.M."/>
            <person name="Bu Z.G."/>
        </authorList>
    </citation>
    <scope>NUCLEOTIDE SEQUENCE</scope>
    <source>
        <strain evidence="50">Pig/Heilongjiang/HRB1/2020</strain>
    </source>
</reference>
<reference evidence="4" key="6">
    <citation type="journal article" date="2016" name="Virol Rep">
        <title>Genomic analysis of Sardinian 26544/OG10 isolate of African swine fever virus.</title>
        <authorList>
            <person name="Bacciu D."/>
            <person name="Deligios M."/>
            <person name="Sanna G."/>
            <person name="Paola Madrau M."/>
            <person name="Luisa Sanna M."/>
            <person name="Dei Giudici S."/>
            <person name="Oggiano A."/>
        </authorList>
    </citation>
    <scope>NUCLEOTIDE SEQUENCE</scope>
    <source>
        <strain evidence="4">26544/OG10</strain>
    </source>
</reference>
<organismHost>
    <name type="scientific">Sus scrofa</name>
    <name type="common">Pig</name>
    <dbReference type="NCBI Taxonomy" id="9823"/>
</organismHost>
<keyword evidence="24" id="KW-0238">DNA-binding</keyword>